<reference evidence="2" key="1">
    <citation type="submission" date="2021-06" db="EMBL/GenBank/DDBJ databases">
        <title>Comparative genomics, transcriptomics and evolutionary studies reveal genomic signatures of adaptation to plant cell wall in hemibiotrophic fungi.</title>
        <authorList>
            <consortium name="DOE Joint Genome Institute"/>
            <person name="Baroncelli R."/>
            <person name="Diaz J.F."/>
            <person name="Benocci T."/>
            <person name="Peng M."/>
            <person name="Battaglia E."/>
            <person name="Haridas S."/>
            <person name="Andreopoulos W."/>
            <person name="Labutti K."/>
            <person name="Pangilinan J."/>
            <person name="Floch G.L."/>
            <person name="Makela M.R."/>
            <person name="Henrissat B."/>
            <person name="Grigoriev I.V."/>
            <person name="Crouch J.A."/>
            <person name="De Vries R.P."/>
            <person name="Sukno S.A."/>
            <person name="Thon M.R."/>
        </authorList>
    </citation>
    <scope>NUCLEOTIDE SEQUENCE</scope>
    <source>
        <strain evidence="2">CBS 125086</strain>
    </source>
</reference>
<organism evidence="2 3">
    <name type="scientific">Colletotrichum navitas</name>
    <dbReference type="NCBI Taxonomy" id="681940"/>
    <lineage>
        <taxon>Eukaryota</taxon>
        <taxon>Fungi</taxon>
        <taxon>Dikarya</taxon>
        <taxon>Ascomycota</taxon>
        <taxon>Pezizomycotina</taxon>
        <taxon>Sordariomycetes</taxon>
        <taxon>Hypocreomycetidae</taxon>
        <taxon>Glomerellales</taxon>
        <taxon>Glomerellaceae</taxon>
        <taxon>Colletotrichum</taxon>
        <taxon>Colletotrichum graminicola species complex</taxon>
    </lineage>
</organism>
<name>A0AAD8V2M6_9PEZI</name>
<feature type="region of interest" description="Disordered" evidence="1">
    <location>
        <begin position="103"/>
        <end position="148"/>
    </location>
</feature>
<proteinExistence type="predicted"/>
<evidence type="ECO:0000256" key="1">
    <source>
        <dbReference type="SAM" id="MobiDB-lite"/>
    </source>
</evidence>
<protein>
    <submittedName>
        <fullName evidence="2">Uncharacterized protein</fullName>
    </submittedName>
</protein>
<dbReference type="GeneID" id="85442176"/>
<keyword evidence="3" id="KW-1185">Reference proteome</keyword>
<sequence length="186" mass="20654">MQPTAGFHEAEVAPVIPYPSRRTEHWRARGWTPERSRGLAGRILGKLTVIVTTSVVYPPPALPALVGVSYRWGHLPLSPLETLCALRFFISWPDCPAGSTTPERPECQISFQRPTASLPSSSSMSRRSPLSAIKTKVKRAQPSSESHSCETANQRLPICDPICRFLARLFAIRQEKDRIAGYGRAF</sequence>
<dbReference type="AlphaFoldDB" id="A0AAD8V2M6"/>
<evidence type="ECO:0000313" key="2">
    <source>
        <dbReference type="EMBL" id="KAK1589995.1"/>
    </source>
</evidence>
<comment type="caution">
    <text evidence="2">The sequence shown here is derived from an EMBL/GenBank/DDBJ whole genome shotgun (WGS) entry which is preliminary data.</text>
</comment>
<dbReference type="RefSeq" id="XP_060413507.1">
    <property type="nucleotide sequence ID" value="XM_060557936.1"/>
</dbReference>
<gene>
    <name evidence="2" type="ORF">LY79DRAFT_555536</name>
</gene>
<dbReference type="Proteomes" id="UP001230504">
    <property type="component" value="Unassembled WGS sequence"/>
</dbReference>
<dbReference type="EMBL" id="JAHLJV010000034">
    <property type="protein sequence ID" value="KAK1589995.1"/>
    <property type="molecule type" value="Genomic_DNA"/>
</dbReference>
<accession>A0AAD8V2M6</accession>
<feature type="compositionally biased region" description="Low complexity" evidence="1">
    <location>
        <begin position="117"/>
        <end position="131"/>
    </location>
</feature>
<evidence type="ECO:0000313" key="3">
    <source>
        <dbReference type="Proteomes" id="UP001230504"/>
    </source>
</evidence>